<dbReference type="PANTHER" id="PTHR11439:SF483">
    <property type="entry name" value="PEPTIDE SYNTHASE GLIP-LIKE, PUTATIVE (AFU_ORTHOLOGUE AFUA_3G12920)-RELATED"/>
    <property type="match status" value="1"/>
</dbReference>
<accession>A0A1Q9D5G5</accession>
<dbReference type="OrthoDB" id="411769at2759"/>
<evidence type="ECO:0000313" key="1">
    <source>
        <dbReference type="EMBL" id="OLP90367.1"/>
    </source>
</evidence>
<keyword evidence="2" id="KW-1185">Reference proteome</keyword>
<proteinExistence type="predicted"/>
<dbReference type="Proteomes" id="UP000186817">
    <property type="component" value="Unassembled WGS sequence"/>
</dbReference>
<comment type="caution">
    <text evidence="1">The sequence shown here is derived from an EMBL/GenBank/DDBJ whole genome shotgun (WGS) entry which is preliminary data.</text>
</comment>
<organism evidence="1 2">
    <name type="scientific">Symbiodinium microadriaticum</name>
    <name type="common">Dinoflagellate</name>
    <name type="synonym">Zooxanthella microadriatica</name>
    <dbReference type="NCBI Taxonomy" id="2951"/>
    <lineage>
        <taxon>Eukaryota</taxon>
        <taxon>Sar</taxon>
        <taxon>Alveolata</taxon>
        <taxon>Dinophyceae</taxon>
        <taxon>Suessiales</taxon>
        <taxon>Symbiodiniaceae</taxon>
        <taxon>Symbiodinium</taxon>
    </lineage>
</organism>
<gene>
    <name evidence="1" type="ORF">AK812_SmicGene28062</name>
</gene>
<reference evidence="1 2" key="1">
    <citation type="submission" date="2016-02" db="EMBL/GenBank/DDBJ databases">
        <title>Genome analysis of coral dinoflagellate symbionts highlights evolutionary adaptations to a symbiotic lifestyle.</title>
        <authorList>
            <person name="Aranda M."/>
            <person name="Li Y."/>
            <person name="Liew Y.J."/>
            <person name="Baumgarten S."/>
            <person name="Simakov O."/>
            <person name="Wilson M."/>
            <person name="Piel J."/>
            <person name="Ashoor H."/>
            <person name="Bougouffa S."/>
            <person name="Bajic V.B."/>
            <person name="Ryu T."/>
            <person name="Ravasi T."/>
            <person name="Bayer T."/>
            <person name="Micklem G."/>
            <person name="Kim H."/>
            <person name="Bhak J."/>
            <person name="Lajeunesse T.C."/>
            <person name="Voolstra C.R."/>
        </authorList>
    </citation>
    <scope>NUCLEOTIDE SEQUENCE [LARGE SCALE GENOMIC DNA]</scope>
    <source>
        <strain evidence="1 2">CCMP2467</strain>
    </source>
</reference>
<dbReference type="EMBL" id="LSRX01000716">
    <property type="protein sequence ID" value="OLP90367.1"/>
    <property type="molecule type" value="Genomic_DNA"/>
</dbReference>
<protein>
    <submittedName>
        <fullName evidence="1">Putative mitochondrial protein</fullName>
    </submittedName>
</protein>
<dbReference type="PANTHER" id="PTHR11439">
    <property type="entry name" value="GAG-POL-RELATED RETROTRANSPOSON"/>
    <property type="match status" value="1"/>
</dbReference>
<evidence type="ECO:0000313" key="2">
    <source>
        <dbReference type="Proteomes" id="UP000186817"/>
    </source>
</evidence>
<sequence>MLLPPVTSHDMPSLVEEHGTCLRNKTSKDLEKLIETEEPFFLQEEPSMPAGDWYQYWDDVNGGFLLRQDGNAEEAMEQSSFTRTIGIEVEGSKRHAELLIEELGLKNGKGVETADVKKSVDQELLEAKGKMVMPTEADWANLKRLGRYLKQCPYAKLVCEAQKEPDKLRVQVDADHAGDAVTRRSTTGMIAFYGRHPIKHASNVQSTIALSTGESEYYALVKVPGERNTSDILTKSVGGPTLRKHLKVLGYRLTSTKDVGHKELLY</sequence>
<dbReference type="AlphaFoldDB" id="A0A1Q9D5G5"/>
<name>A0A1Q9D5G5_SYMMI</name>